<feature type="compositionally biased region" description="Low complexity" evidence="1">
    <location>
        <begin position="386"/>
        <end position="400"/>
    </location>
</feature>
<dbReference type="GeneID" id="20525762"/>
<dbReference type="InterPro" id="IPR036189">
    <property type="entry name" value="DCP2_BoxA_sf"/>
</dbReference>
<feature type="compositionally biased region" description="Low complexity" evidence="1">
    <location>
        <begin position="33"/>
        <end position="73"/>
    </location>
</feature>
<dbReference type="GO" id="GO:0000290">
    <property type="term" value="P:deadenylation-dependent decapping of nuclear-transcribed mRNA"/>
    <property type="evidence" value="ECO:0007669"/>
    <property type="project" value="TreeGrafter"/>
</dbReference>
<dbReference type="EMBL" id="KB932202">
    <property type="protein sequence ID" value="KCV71621.1"/>
    <property type="molecule type" value="Genomic_DNA"/>
</dbReference>
<dbReference type="AlphaFoldDB" id="A0A058ZB19"/>
<evidence type="ECO:0000313" key="4">
    <source>
        <dbReference type="Proteomes" id="UP000030693"/>
    </source>
</evidence>
<protein>
    <recommendedName>
        <fullName evidence="2">Nudix hydrolase domain-containing protein</fullName>
    </recommendedName>
</protein>
<dbReference type="GO" id="GO:0005737">
    <property type="term" value="C:cytoplasm"/>
    <property type="evidence" value="ECO:0007669"/>
    <property type="project" value="TreeGrafter"/>
</dbReference>
<feature type="region of interest" description="Disordered" evidence="1">
    <location>
        <begin position="1"/>
        <end position="104"/>
    </location>
</feature>
<dbReference type="Gene3D" id="1.10.10.1050">
    <property type="entry name" value="Dcp2, box A domain"/>
    <property type="match status" value="1"/>
</dbReference>
<dbReference type="Gene3D" id="3.90.79.10">
    <property type="entry name" value="Nucleoside Triphosphate Pyrophosphohydrolase"/>
    <property type="match status" value="1"/>
</dbReference>
<dbReference type="GO" id="GO:0016787">
    <property type="term" value="F:hydrolase activity"/>
    <property type="evidence" value="ECO:0007669"/>
    <property type="project" value="InterPro"/>
</dbReference>
<name>A0A058ZB19_FONAL</name>
<feature type="compositionally biased region" description="Basic residues" evidence="1">
    <location>
        <begin position="74"/>
        <end position="83"/>
    </location>
</feature>
<dbReference type="InterPro" id="IPR000086">
    <property type="entry name" value="NUDIX_hydrolase_dom"/>
</dbReference>
<sequence>MPHSSLSDPPLTCHNPGQGRASPLAADGSGYLSHSSARSPAESSSAVLALFAGGPAAPAAAPSPSITPSGANPKRPKNKKPKANQRPPKGMAGPGSGGSQYASAQAGRRAAPSKFLFADEAHCDLAGDDIQGLATLALSSTWEVNQFDFFYSQDMLVSNMTRHMYTLPSSEFVDLNRLGFSIEQASWDYFDFMPENLQMFDYLVSPKRSILKPATPEAWQSTNHRADVLYHNPEKRVVEFMKTNRSFETILELISHYDPVLLQLHLATQNLFSLILNFHRTYRFRIFCAGLFVFDHTLKYVLMVESYNSSCWALPRGKLNEGENIVHCSVREGEEELGIDLFDIAVHSSYLDISQVPTMTSGAPAIASGPGSHSPSSGGGAGGTSTGASVGAPAGSAASSGGAGGGSSSSSSSSALHKMNTRYYFVSGLPESVCLAQMTRKEIRRILWFDFDNIANSDRTNERISFYTNMQAIFKAAVPYVERARMRLQQLAMLEHTAPLTAEVAFDASKPRHDIDLSAPAVAPIHSSGVLWTDSAMPPFTSEEFRSLVLHNAASQPAPRPPLGSPLDLDVGVASPSMPGAGSTDALSPLGAGSSLGSSSSLSLLAGTTCGRAGGGYSPLLGSTSSFDGAGSSGLSTFSWKYIRKMNSEQRIFIDSLRDEMNRLLPPP</sequence>
<evidence type="ECO:0000313" key="3">
    <source>
        <dbReference type="EMBL" id="KCV71620.1"/>
    </source>
</evidence>
<accession>A0A058ZB19</accession>
<evidence type="ECO:0000259" key="2">
    <source>
        <dbReference type="PROSITE" id="PS51462"/>
    </source>
</evidence>
<dbReference type="Pfam" id="PF00293">
    <property type="entry name" value="NUDIX"/>
    <property type="match status" value="1"/>
</dbReference>
<gene>
    <name evidence="3" type="ORF">H696_01037</name>
</gene>
<feature type="compositionally biased region" description="Low complexity" evidence="1">
    <location>
        <begin position="362"/>
        <end position="376"/>
    </location>
</feature>
<dbReference type="GO" id="GO:0003723">
    <property type="term" value="F:RNA binding"/>
    <property type="evidence" value="ECO:0007669"/>
    <property type="project" value="InterPro"/>
</dbReference>
<evidence type="ECO:0000256" key="1">
    <source>
        <dbReference type="SAM" id="MobiDB-lite"/>
    </source>
</evidence>
<feature type="region of interest" description="Disordered" evidence="1">
    <location>
        <begin position="555"/>
        <end position="586"/>
    </location>
</feature>
<organism evidence="3">
    <name type="scientific">Fonticula alba</name>
    <name type="common">Slime mold</name>
    <dbReference type="NCBI Taxonomy" id="691883"/>
    <lineage>
        <taxon>Eukaryota</taxon>
        <taxon>Rotosphaerida</taxon>
        <taxon>Fonticulaceae</taxon>
        <taxon>Fonticula</taxon>
    </lineage>
</organism>
<dbReference type="RefSeq" id="XP_009493199.1">
    <property type="nucleotide sequence ID" value="XM_009494924.1"/>
</dbReference>
<dbReference type="SUPFAM" id="SSF55811">
    <property type="entry name" value="Nudix"/>
    <property type="match status" value="1"/>
</dbReference>
<dbReference type="GO" id="GO:0030145">
    <property type="term" value="F:manganese ion binding"/>
    <property type="evidence" value="ECO:0007669"/>
    <property type="project" value="InterPro"/>
</dbReference>
<dbReference type="STRING" id="691883.A0A058ZB19"/>
<proteinExistence type="predicted"/>
<dbReference type="PANTHER" id="PTHR23114">
    <property type="entry name" value="M7GPPPN-MRNA HYDROLASE"/>
    <property type="match status" value="1"/>
</dbReference>
<dbReference type="PROSITE" id="PS51462">
    <property type="entry name" value="NUDIX"/>
    <property type="match status" value="1"/>
</dbReference>
<keyword evidence="4" id="KW-1185">Reference proteome</keyword>
<feature type="domain" description="Nudix hydrolase" evidence="2">
    <location>
        <begin position="284"/>
        <end position="472"/>
    </location>
</feature>
<feature type="region of interest" description="Disordered" evidence="1">
    <location>
        <begin position="362"/>
        <end position="413"/>
    </location>
</feature>
<dbReference type="EMBL" id="KB932202">
    <property type="protein sequence ID" value="KCV71620.1"/>
    <property type="molecule type" value="Genomic_DNA"/>
</dbReference>
<dbReference type="SUPFAM" id="SSF140586">
    <property type="entry name" value="Dcp2 domain-like"/>
    <property type="match status" value="1"/>
</dbReference>
<reference evidence="3" key="1">
    <citation type="submission" date="2013-04" db="EMBL/GenBank/DDBJ databases">
        <title>The Genome Sequence of Fonticula alba ATCC 38817.</title>
        <authorList>
            <consortium name="The Broad Institute Genomics Platform"/>
            <person name="Russ C."/>
            <person name="Cuomo C."/>
            <person name="Burger G."/>
            <person name="Gray M.W."/>
            <person name="Holland P.W.H."/>
            <person name="King N."/>
            <person name="Lang F.B.F."/>
            <person name="Roger A.J."/>
            <person name="Ruiz-Trillo I."/>
            <person name="Brown M."/>
            <person name="Walker B."/>
            <person name="Young S."/>
            <person name="Zeng Q."/>
            <person name="Gargeya S."/>
            <person name="Fitzgerald M."/>
            <person name="Haas B."/>
            <person name="Abouelleil A."/>
            <person name="Allen A.W."/>
            <person name="Alvarado L."/>
            <person name="Arachchi H.M."/>
            <person name="Berlin A.M."/>
            <person name="Chapman S.B."/>
            <person name="Gainer-Dewar J."/>
            <person name="Goldberg J."/>
            <person name="Griggs A."/>
            <person name="Gujja S."/>
            <person name="Hansen M."/>
            <person name="Howarth C."/>
            <person name="Imamovic A."/>
            <person name="Ireland A."/>
            <person name="Larimer J."/>
            <person name="McCowan C."/>
            <person name="Murphy C."/>
            <person name="Pearson M."/>
            <person name="Poon T.W."/>
            <person name="Priest M."/>
            <person name="Roberts A."/>
            <person name="Saif S."/>
            <person name="Shea T."/>
            <person name="Sisk P."/>
            <person name="Sykes S."/>
            <person name="Wortman J."/>
            <person name="Nusbaum C."/>
            <person name="Birren B."/>
        </authorList>
    </citation>
    <scope>NUCLEOTIDE SEQUENCE [LARGE SCALE GENOMIC DNA]</scope>
    <source>
        <strain evidence="3">ATCC 38817</strain>
    </source>
</reference>
<dbReference type="PANTHER" id="PTHR23114:SF17">
    <property type="entry name" value="M7GPPPN-MRNA HYDROLASE"/>
    <property type="match status" value="1"/>
</dbReference>
<dbReference type="Proteomes" id="UP000030693">
    <property type="component" value="Unassembled WGS sequence"/>
</dbReference>
<dbReference type="OrthoDB" id="18996at2759"/>
<dbReference type="RefSeq" id="XP_009493198.1">
    <property type="nucleotide sequence ID" value="XM_009494923.1"/>
</dbReference>
<dbReference type="eggNOG" id="KOG2937">
    <property type="taxonomic scope" value="Eukaryota"/>
</dbReference>
<dbReference type="InterPro" id="IPR015797">
    <property type="entry name" value="NUDIX_hydrolase-like_dom_sf"/>
</dbReference>